<name>A0A0C2H8M3_9BILA</name>
<accession>A0A0C2H8M3</accession>
<sequence>MRLNIKKTEYVQYGEQTPGTILVDDIELPKVSVFKDLGSRISADGSTVVEAEHRANAAWIKWRQIAGVMCDRKMPLKLKSKIYRTVLPNQLRMSPWTDVGREGGRKLDGWIG</sequence>
<dbReference type="PANTHER" id="PTHR46238">
    <property type="entry name" value="REVERSE TRANSCRIPTASE DOMAIN-CONTAINING PROTEIN"/>
    <property type="match status" value="1"/>
</dbReference>
<gene>
    <name evidence="1" type="ORF">ANCDUO_03821</name>
</gene>
<evidence type="ECO:0000313" key="2">
    <source>
        <dbReference type="Proteomes" id="UP000054047"/>
    </source>
</evidence>
<dbReference type="Proteomes" id="UP000054047">
    <property type="component" value="Unassembled WGS sequence"/>
</dbReference>
<evidence type="ECO:0000313" key="1">
    <source>
        <dbReference type="EMBL" id="KIH65851.1"/>
    </source>
</evidence>
<dbReference type="OrthoDB" id="5852058at2759"/>
<organism evidence="1 2">
    <name type="scientific">Ancylostoma duodenale</name>
    <dbReference type="NCBI Taxonomy" id="51022"/>
    <lineage>
        <taxon>Eukaryota</taxon>
        <taxon>Metazoa</taxon>
        <taxon>Ecdysozoa</taxon>
        <taxon>Nematoda</taxon>
        <taxon>Chromadorea</taxon>
        <taxon>Rhabditida</taxon>
        <taxon>Rhabditina</taxon>
        <taxon>Rhabditomorpha</taxon>
        <taxon>Strongyloidea</taxon>
        <taxon>Ancylostomatidae</taxon>
        <taxon>Ancylostomatinae</taxon>
        <taxon>Ancylostoma</taxon>
    </lineage>
</organism>
<dbReference type="AlphaFoldDB" id="A0A0C2H8M3"/>
<dbReference type="EMBL" id="KN727369">
    <property type="protein sequence ID" value="KIH65851.1"/>
    <property type="molecule type" value="Genomic_DNA"/>
</dbReference>
<reference evidence="1 2" key="1">
    <citation type="submission" date="2013-12" db="EMBL/GenBank/DDBJ databases">
        <title>Draft genome of the parsitic nematode Ancylostoma duodenale.</title>
        <authorList>
            <person name="Mitreva M."/>
        </authorList>
    </citation>
    <scope>NUCLEOTIDE SEQUENCE [LARGE SCALE GENOMIC DNA]</scope>
    <source>
        <strain evidence="1 2">Zhejiang</strain>
    </source>
</reference>
<protein>
    <submittedName>
        <fullName evidence="1">Uncharacterized protein</fullName>
    </submittedName>
</protein>
<keyword evidence="2" id="KW-1185">Reference proteome</keyword>
<proteinExistence type="predicted"/>
<dbReference type="PANTHER" id="PTHR46238:SF8">
    <property type="entry name" value="ENDONUCLEASE_EXONUCLEASE_PHOSPHATASE DOMAIN-CONTAINING PROTEIN"/>
    <property type="match status" value="1"/>
</dbReference>